<organism evidence="2 3">
    <name type="scientific">Adineta ricciae</name>
    <name type="common">Rotifer</name>
    <dbReference type="NCBI Taxonomy" id="249248"/>
    <lineage>
        <taxon>Eukaryota</taxon>
        <taxon>Metazoa</taxon>
        <taxon>Spiralia</taxon>
        <taxon>Gnathifera</taxon>
        <taxon>Rotifera</taxon>
        <taxon>Eurotatoria</taxon>
        <taxon>Bdelloidea</taxon>
        <taxon>Adinetida</taxon>
        <taxon>Adinetidae</taxon>
        <taxon>Adineta</taxon>
    </lineage>
</organism>
<gene>
    <name evidence="2" type="ORF">XAT740_LOCUS10513</name>
</gene>
<feature type="compositionally biased region" description="Polar residues" evidence="1">
    <location>
        <begin position="137"/>
        <end position="154"/>
    </location>
</feature>
<accession>A0A814CXJ0</accession>
<reference evidence="2" key="1">
    <citation type="submission" date="2021-02" db="EMBL/GenBank/DDBJ databases">
        <authorList>
            <person name="Nowell W R."/>
        </authorList>
    </citation>
    <scope>NUCLEOTIDE SEQUENCE</scope>
</reference>
<sequence length="184" mass="20714">MMNPGKNFEAVKKYDESFRHQSLKLLDKFRKMRYSPKSTPEVGRKLNDVCNTMAEEQDNPSDLIPVNPEDLTMRRQSTSTSPLEFQLQANTILKPKGILKLSEKTCSAPNIYCNSPKKQQSPRYANPMAQSKRENNNENLSGLDSDSSNQSTPLISTKLVKHVKFSDNICPENSSAISGDEESQ</sequence>
<protein>
    <submittedName>
        <fullName evidence="2">Uncharacterized protein</fullName>
    </submittedName>
</protein>
<name>A0A814CXJ0_ADIRI</name>
<feature type="region of interest" description="Disordered" evidence="1">
    <location>
        <begin position="112"/>
        <end position="154"/>
    </location>
</feature>
<feature type="compositionally biased region" description="Polar residues" evidence="1">
    <location>
        <begin position="112"/>
        <end position="123"/>
    </location>
</feature>
<evidence type="ECO:0000256" key="1">
    <source>
        <dbReference type="SAM" id="MobiDB-lite"/>
    </source>
</evidence>
<evidence type="ECO:0000313" key="2">
    <source>
        <dbReference type="EMBL" id="CAF0948235.1"/>
    </source>
</evidence>
<dbReference type="AlphaFoldDB" id="A0A814CXJ0"/>
<dbReference type="Proteomes" id="UP000663828">
    <property type="component" value="Unassembled WGS sequence"/>
</dbReference>
<comment type="caution">
    <text evidence="2">The sequence shown here is derived from an EMBL/GenBank/DDBJ whole genome shotgun (WGS) entry which is preliminary data.</text>
</comment>
<proteinExistence type="predicted"/>
<evidence type="ECO:0000313" key="3">
    <source>
        <dbReference type="Proteomes" id="UP000663828"/>
    </source>
</evidence>
<dbReference type="EMBL" id="CAJNOR010000561">
    <property type="protein sequence ID" value="CAF0948235.1"/>
    <property type="molecule type" value="Genomic_DNA"/>
</dbReference>
<keyword evidence="3" id="KW-1185">Reference proteome</keyword>